<dbReference type="InterPro" id="IPR003439">
    <property type="entry name" value="ABC_transporter-like_ATP-bd"/>
</dbReference>
<protein>
    <submittedName>
        <fullName evidence="12">Peptidase domain-containing ABC transporter</fullName>
    </submittedName>
</protein>
<name>A0ABV8MNS7_9NEIS</name>
<dbReference type="PROSITE" id="PS50929">
    <property type="entry name" value="ABC_TM1F"/>
    <property type="match status" value="1"/>
</dbReference>
<feature type="transmembrane region" description="Helical" evidence="8">
    <location>
        <begin position="207"/>
        <end position="228"/>
    </location>
</feature>
<keyword evidence="3 8" id="KW-0812">Transmembrane</keyword>
<organism evidence="12 13">
    <name type="scientific">Chitinimonas lacunae</name>
    <dbReference type="NCBI Taxonomy" id="1963018"/>
    <lineage>
        <taxon>Bacteria</taxon>
        <taxon>Pseudomonadati</taxon>
        <taxon>Pseudomonadota</taxon>
        <taxon>Betaproteobacteria</taxon>
        <taxon>Neisseriales</taxon>
        <taxon>Chitinibacteraceae</taxon>
        <taxon>Chitinimonas</taxon>
    </lineage>
</organism>
<dbReference type="CDD" id="cd03246">
    <property type="entry name" value="ABCC_Protease_Secretion"/>
    <property type="match status" value="1"/>
</dbReference>
<dbReference type="Pfam" id="PF00664">
    <property type="entry name" value="ABC_membrane"/>
    <property type="match status" value="1"/>
</dbReference>
<evidence type="ECO:0000256" key="2">
    <source>
        <dbReference type="ARBA" id="ARBA00022475"/>
    </source>
</evidence>
<dbReference type="InterPro" id="IPR036640">
    <property type="entry name" value="ABC1_TM_sf"/>
</dbReference>
<dbReference type="Gene3D" id="3.90.70.10">
    <property type="entry name" value="Cysteine proteinases"/>
    <property type="match status" value="1"/>
</dbReference>
<keyword evidence="5" id="KW-0067">ATP-binding</keyword>
<keyword evidence="13" id="KW-1185">Reference proteome</keyword>
<evidence type="ECO:0000256" key="7">
    <source>
        <dbReference type="ARBA" id="ARBA00023136"/>
    </source>
</evidence>
<dbReference type="Gene3D" id="3.40.50.300">
    <property type="entry name" value="P-loop containing nucleotide triphosphate hydrolases"/>
    <property type="match status" value="1"/>
</dbReference>
<accession>A0ABV8MNS7</accession>
<comment type="caution">
    <text evidence="12">The sequence shown here is derived from an EMBL/GenBank/DDBJ whole genome shotgun (WGS) entry which is preliminary data.</text>
</comment>
<evidence type="ECO:0000256" key="6">
    <source>
        <dbReference type="ARBA" id="ARBA00022989"/>
    </source>
</evidence>
<feature type="transmembrane region" description="Helical" evidence="8">
    <location>
        <begin position="310"/>
        <end position="327"/>
    </location>
</feature>
<evidence type="ECO:0000313" key="12">
    <source>
        <dbReference type="EMBL" id="MFC4158530.1"/>
    </source>
</evidence>
<dbReference type="InterPro" id="IPR003593">
    <property type="entry name" value="AAA+_ATPase"/>
</dbReference>
<feature type="domain" description="Peptidase C39" evidence="11">
    <location>
        <begin position="21"/>
        <end position="140"/>
    </location>
</feature>
<dbReference type="PROSITE" id="PS50893">
    <property type="entry name" value="ABC_TRANSPORTER_2"/>
    <property type="match status" value="1"/>
</dbReference>
<feature type="domain" description="ABC transmembrane type-1" evidence="10">
    <location>
        <begin position="174"/>
        <end position="453"/>
    </location>
</feature>
<gene>
    <name evidence="12" type="ORF">ACFOW7_04050</name>
</gene>
<sequence>MSHLLSALQLFGGRRLPIIRQTEVAECGLACLAMVAGFHGLDIDLSRLRQRFSLSSKGMTLGGLVRCADRLDMASRALSAPLSELTTLRLPCVLHWDLNHFVVLASTDGRRAVIHDPAYGRRVIDYDELSKHYTGIALELTPTEAFQPGKDVARLRLSDFARNVPGLRASLTKVLGLSLILQFFALLAPFYQQLVVDEVLTSFDGDLLLVLAIGFGLLLLITSLTTLLRQWLMLALSNLFSFQMSVRLARHLFRLPLDWFEKRHIGDVMARFDSLSQIQSQLTSGLVGAVVDGLMALATLAMMFVYAPRLGWIVLASVLLYGLVRGLSYDYHRRLSETQIVAGAKEQSNFMETVRAMPSVRMFGKETERLMLWQNRLAERFNAGIALGKFNLGYSGVNQLVFGLQNILVIYFGARMAMESALSVGMLFAFLSYKEQFVTRASALIEQWINLKMLDLHLSRLADVALAKTEANLEGERREQPLDGAVEAAGLSFRYAESEPWIFRDLHFRIEPGESVAIVGPSGCGKTTLLKMLMGLVEPSEGEVRADGHDIRRLGLLHYRSQIAAVLQDDQLLSGSLLDNICFFDPQIDVERAEVCARAAALHDDIVAMPMGYHSLVGDMGTSLSGGQKQRLLLARALYRQPKILFLDEATSHLDVALEQRVNEAIRSMQITRILIAHRPDTIKSADRVINLAQIKQARSPATSGRAAAASTVQA</sequence>
<dbReference type="Pfam" id="PF03412">
    <property type="entry name" value="Peptidase_C39"/>
    <property type="match status" value="1"/>
</dbReference>
<dbReference type="InterPro" id="IPR011527">
    <property type="entry name" value="ABC1_TM_dom"/>
</dbReference>
<comment type="subcellular location">
    <subcellularLocation>
        <location evidence="1">Cell membrane</location>
        <topology evidence="1">Multi-pass membrane protein</topology>
    </subcellularLocation>
</comment>
<dbReference type="InterPro" id="IPR033838">
    <property type="entry name" value="CvaB_peptidase"/>
</dbReference>
<dbReference type="PROSITE" id="PS50990">
    <property type="entry name" value="PEPTIDASE_C39"/>
    <property type="match status" value="1"/>
</dbReference>
<reference evidence="13" key="1">
    <citation type="journal article" date="2019" name="Int. J. Syst. Evol. Microbiol.">
        <title>The Global Catalogue of Microorganisms (GCM) 10K type strain sequencing project: providing services to taxonomists for standard genome sequencing and annotation.</title>
        <authorList>
            <consortium name="The Broad Institute Genomics Platform"/>
            <consortium name="The Broad Institute Genome Sequencing Center for Infectious Disease"/>
            <person name="Wu L."/>
            <person name="Ma J."/>
        </authorList>
    </citation>
    <scope>NUCLEOTIDE SEQUENCE [LARGE SCALE GENOMIC DNA]</scope>
    <source>
        <strain evidence="13">LMG 29894</strain>
    </source>
</reference>
<feature type="transmembrane region" description="Helical" evidence="8">
    <location>
        <begin position="174"/>
        <end position="195"/>
    </location>
</feature>
<evidence type="ECO:0000259" key="9">
    <source>
        <dbReference type="PROSITE" id="PS50893"/>
    </source>
</evidence>
<dbReference type="Pfam" id="PF00005">
    <property type="entry name" value="ABC_tran"/>
    <property type="match status" value="1"/>
</dbReference>
<evidence type="ECO:0000256" key="5">
    <source>
        <dbReference type="ARBA" id="ARBA00022840"/>
    </source>
</evidence>
<dbReference type="SMART" id="SM00382">
    <property type="entry name" value="AAA"/>
    <property type="match status" value="1"/>
</dbReference>
<evidence type="ECO:0000256" key="4">
    <source>
        <dbReference type="ARBA" id="ARBA00022741"/>
    </source>
</evidence>
<dbReference type="PROSITE" id="PS00211">
    <property type="entry name" value="ABC_TRANSPORTER_1"/>
    <property type="match status" value="1"/>
</dbReference>
<evidence type="ECO:0000256" key="3">
    <source>
        <dbReference type="ARBA" id="ARBA00022692"/>
    </source>
</evidence>
<evidence type="ECO:0000256" key="1">
    <source>
        <dbReference type="ARBA" id="ARBA00004651"/>
    </source>
</evidence>
<keyword evidence="6 8" id="KW-1133">Transmembrane helix</keyword>
<dbReference type="InterPro" id="IPR005074">
    <property type="entry name" value="Peptidase_C39"/>
</dbReference>
<keyword evidence="4" id="KW-0547">Nucleotide-binding</keyword>
<keyword evidence="7 8" id="KW-0472">Membrane</keyword>
<keyword evidence="2" id="KW-1003">Cell membrane</keyword>
<proteinExistence type="predicted"/>
<dbReference type="Proteomes" id="UP001595791">
    <property type="component" value="Unassembled WGS sequence"/>
</dbReference>
<dbReference type="RefSeq" id="WP_378161302.1">
    <property type="nucleotide sequence ID" value="NZ_JBHSBU010000001.1"/>
</dbReference>
<dbReference type="InterPro" id="IPR027417">
    <property type="entry name" value="P-loop_NTPase"/>
</dbReference>
<evidence type="ECO:0000259" key="11">
    <source>
        <dbReference type="PROSITE" id="PS50990"/>
    </source>
</evidence>
<dbReference type="PANTHER" id="PTHR24221">
    <property type="entry name" value="ATP-BINDING CASSETTE SUB-FAMILY B"/>
    <property type="match status" value="1"/>
</dbReference>
<dbReference type="CDD" id="cd02419">
    <property type="entry name" value="Peptidase_C39C"/>
    <property type="match status" value="1"/>
</dbReference>
<dbReference type="InterPro" id="IPR039421">
    <property type="entry name" value="Type_1_exporter"/>
</dbReference>
<dbReference type="EMBL" id="JBHSBU010000001">
    <property type="protein sequence ID" value="MFC4158530.1"/>
    <property type="molecule type" value="Genomic_DNA"/>
</dbReference>
<dbReference type="Gene3D" id="1.20.1560.10">
    <property type="entry name" value="ABC transporter type 1, transmembrane domain"/>
    <property type="match status" value="1"/>
</dbReference>
<dbReference type="SUPFAM" id="SSF52540">
    <property type="entry name" value="P-loop containing nucleoside triphosphate hydrolases"/>
    <property type="match status" value="1"/>
</dbReference>
<dbReference type="SUPFAM" id="SSF90123">
    <property type="entry name" value="ABC transporter transmembrane region"/>
    <property type="match status" value="1"/>
</dbReference>
<dbReference type="PANTHER" id="PTHR24221:SF606">
    <property type="entry name" value="COLICIN V SECRETION-PROCESSING ATP-BINDING PROTEIN"/>
    <property type="match status" value="1"/>
</dbReference>
<dbReference type="InterPro" id="IPR017871">
    <property type="entry name" value="ABC_transporter-like_CS"/>
</dbReference>
<dbReference type="CDD" id="cd18567">
    <property type="entry name" value="ABC_6TM_CvaB_RaxB_like"/>
    <property type="match status" value="1"/>
</dbReference>
<evidence type="ECO:0000256" key="8">
    <source>
        <dbReference type="SAM" id="Phobius"/>
    </source>
</evidence>
<evidence type="ECO:0000259" key="10">
    <source>
        <dbReference type="PROSITE" id="PS50929"/>
    </source>
</evidence>
<evidence type="ECO:0000313" key="13">
    <source>
        <dbReference type="Proteomes" id="UP001595791"/>
    </source>
</evidence>
<feature type="domain" description="ABC transporter" evidence="9">
    <location>
        <begin position="486"/>
        <end position="715"/>
    </location>
</feature>
<feature type="transmembrane region" description="Helical" evidence="8">
    <location>
        <begin position="282"/>
        <end position="304"/>
    </location>
</feature>